<dbReference type="InterPro" id="IPR013320">
    <property type="entry name" value="ConA-like_dom_sf"/>
</dbReference>
<feature type="chain" id="PRO_5001644421" evidence="1">
    <location>
        <begin position="20"/>
        <end position="319"/>
    </location>
</feature>
<dbReference type="STRING" id="930990.A0A067M6M0"/>
<proteinExistence type="predicted"/>
<dbReference type="EMBL" id="KL198105">
    <property type="protein sequence ID" value="KDQ07527.1"/>
    <property type="molecule type" value="Genomic_DNA"/>
</dbReference>
<dbReference type="HOGENOM" id="CLU_016972_1_1_1"/>
<dbReference type="Gene3D" id="2.60.120.200">
    <property type="match status" value="1"/>
</dbReference>
<name>A0A067M6M0_BOTB1</name>
<evidence type="ECO:0000313" key="2">
    <source>
        <dbReference type="EMBL" id="KDQ07527.1"/>
    </source>
</evidence>
<keyword evidence="3" id="KW-1185">Reference proteome</keyword>
<protein>
    <submittedName>
        <fullName evidence="2">Glycoside hydrolase family 16 protein</fullName>
    </submittedName>
</protein>
<accession>A0A067M6M0</accession>
<dbReference type="GO" id="GO:0016787">
    <property type="term" value="F:hydrolase activity"/>
    <property type="evidence" value="ECO:0007669"/>
    <property type="project" value="UniProtKB-KW"/>
</dbReference>
<dbReference type="GO" id="GO:0009251">
    <property type="term" value="P:glucan catabolic process"/>
    <property type="evidence" value="ECO:0007669"/>
    <property type="project" value="TreeGrafter"/>
</dbReference>
<dbReference type="PANTHER" id="PTHR10963">
    <property type="entry name" value="GLYCOSYL HYDROLASE-RELATED"/>
    <property type="match status" value="1"/>
</dbReference>
<gene>
    <name evidence="2" type="ORF">BOTBODRAFT_38721</name>
</gene>
<sequence length="319" mass="34282">MRLLSTCVALFLGASEALAGTYCISDTFVGRSFLSGFHHQAIPDPSSGRVTYVDQATALKHNLTYADDDTLIIRADHTTKLNSTGPGRESVRIASNKQWTTSVTVVDIRHMPVGCATWPGLRTVADDNPIGEKIDIIEGVNDQGPNQISLHTLGNCTQPAQRSETGTAVSFDCNTHVSGNPGCGVKSDKATSYGPQFNAVGGGWIAMERTSTHISMWYWARTDDPPNDIISGDDNIDPGSWGTPVAHFVNTQCDLDEQFGPNNIVINLTLCGGWAGSTFTSAGCPGTCVDYVNDNPAAFLDAYWEIASLRVYTPEMATR</sequence>
<organism evidence="2 3">
    <name type="scientific">Botryobasidium botryosum (strain FD-172 SS1)</name>
    <dbReference type="NCBI Taxonomy" id="930990"/>
    <lineage>
        <taxon>Eukaryota</taxon>
        <taxon>Fungi</taxon>
        <taxon>Dikarya</taxon>
        <taxon>Basidiomycota</taxon>
        <taxon>Agaricomycotina</taxon>
        <taxon>Agaricomycetes</taxon>
        <taxon>Cantharellales</taxon>
        <taxon>Botryobasidiaceae</taxon>
        <taxon>Botryobasidium</taxon>
    </lineage>
</organism>
<keyword evidence="2" id="KW-0378">Hydrolase</keyword>
<dbReference type="InterPro" id="IPR050546">
    <property type="entry name" value="Glycosyl_Hydrlase_16"/>
</dbReference>
<keyword evidence="1" id="KW-0732">Signal</keyword>
<dbReference type="Proteomes" id="UP000027195">
    <property type="component" value="Unassembled WGS sequence"/>
</dbReference>
<reference evidence="3" key="1">
    <citation type="journal article" date="2014" name="Proc. Natl. Acad. Sci. U.S.A.">
        <title>Extensive sampling of basidiomycete genomes demonstrates inadequacy of the white-rot/brown-rot paradigm for wood decay fungi.</title>
        <authorList>
            <person name="Riley R."/>
            <person name="Salamov A.A."/>
            <person name="Brown D.W."/>
            <person name="Nagy L.G."/>
            <person name="Floudas D."/>
            <person name="Held B.W."/>
            <person name="Levasseur A."/>
            <person name="Lombard V."/>
            <person name="Morin E."/>
            <person name="Otillar R."/>
            <person name="Lindquist E.A."/>
            <person name="Sun H."/>
            <person name="LaButti K.M."/>
            <person name="Schmutz J."/>
            <person name="Jabbour D."/>
            <person name="Luo H."/>
            <person name="Baker S.E."/>
            <person name="Pisabarro A.G."/>
            <person name="Walton J.D."/>
            <person name="Blanchette R.A."/>
            <person name="Henrissat B."/>
            <person name="Martin F."/>
            <person name="Cullen D."/>
            <person name="Hibbett D.S."/>
            <person name="Grigoriev I.V."/>
        </authorList>
    </citation>
    <scope>NUCLEOTIDE SEQUENCE [LARGE SCALE GENOMIC DNA]</scope>
    <source>
        <strain evidence="3">FD-172 SS1</strain>
    </source>
</reference>
<evidence type="ECO:0000313" key="3">
    <source>
        <dbReference type="Proteomes" id="UP000027195"/>
    </source>
</evidence>
<feature type="signal peptide" evidence="1">
    <location>
        <begin position="1"/>
        <end position="19"/>
    </location>
</feature>
<dbReference type="Pfam" id="PF26113">
    <property type="entry name" value="GH16_XgeA"/>
    <property type="match status" value="1"/>
</dbReference>
<dbReference type="SUPFAM" id="SSF49899">
    <property type="entry name" value="Concanavalin A-like lectins/glucanases"/>
    <property type="match status" value="1"/>
</dbReference>
<dbReference type="PANTHER" id="PTHR10963:SF24">
    <property type="entry name" value="GLYCOSIDASE C21B10.07-RELATED"/>
    <property type="match status" value="1"/>
</dbReference>
<dbReference type="AlphaFoldDB" id="A0A067M6M0"/>
<evidence type="ECO:0000256" key="1">
    <source>
        <dbReference type="SAM" id="SignalP"/>
    </source>
</evidence>
<dbReference type="OrthoDB" id="192832at2759"/>
<dbReference type="InParanoid" id="A0A067M6M0"/>
<dbReference type="CDD" id="cd02181">
    <property type="entry name" value="GH16_fungal_Lam16A_glucanase"/>
    <property type="match status" value="1"/>
</dbReference>